<dbReference type="EMBL" id="BAAAGE010000003">
    <property type="protein sequence ID" value="GAA0724850.1"/>
    <property type="molecule type" value="Genomic_DNA"/>
</dbReference>
<keyword evidence="3" id="KW-1185">Reference proteome</keyword>
<gene>
    <name evidence="2" type="ORF">GCM10009430_29720</name>
</gene>
<feature type="domain" description="DUF7033" evidence="1">
    <location>
        <begin position="96"/>
        <end position="183"/>
    </location>
</feature>
<dbReference type="RefSeq" id="WP_343913092.1">
    <property type="nucleotide sequence ID" value="NZ_BAAAGE010000003.1"/>
</dbReference>
<reference evidence="2 3" key="1">
    <citation type="journal article" date="2019" name="Int. J. Syst. Evol. Microbiol.">
        <title>The Global Catalogue of Microorganisms (GCM) 10K type strain sequencing project: providing services to taxonomists for standard genome sequencing and annotation.</title>
        <authorList>
            <consortium name="The Broad Institute Genomics Platform"/>
            <consortium name="The Broad Institute Genome Sequencing Center for Infectious Disease"/>
            <person name="Wu L."/>
            <person name="Ma J."/>
        </authorList>
    </citation>
    <scope>NUCLEOTIDE SEQUENCE [LARGE SCALE GENOMIC DNA]</scope>
    <source>
        <strain evidence="2 3">JCM 15974</strain>
    </source>
</reference>
<dbReference type="InterPro" id="IPR054297">
    <property type="entry name" value="DUF7033"/>
</dbReference>
<accession>A0ABN1J014</accession>
<name>A0ABN1J014_9FLAO</name>
<protein>
    <recommendedName>
        <fullName evidence="1">DUF7033 domain-containing protein</fullName>
    </recommendedName>
</protein>
<comment type="caution">
    <text evidence="2">The sequence shown here is derived from an EMBL/GenBank/DDBJ whole genome shotgun (WGS) entry which is preliminary data.</text>
</comment>
<sequence>MLLIHVYKITPRVLYTFKHICKRILGLEVDFTSKIESFIAHDGPKLSYGKQPLGKELYFQSVDLLFEHGFNEVEIQVISWEDTQCFFSVKHQSTALPFDIFAATFYLLTRYEEYLPHVKDELGRFAATESIAYQNGFLQEPVVDIWALKFKKILKEKYPDIGFKEKEFKMQPIIYVSQTFAYWQKGILRSVGGGIRDLWQLKVNEVTDRIKVILGIKKDPYNTFDFVIDLQKNIQRKCLMFFGLGDYTNFEKNINHSNPEHKKVIKHVSDYLDVGLKVSYDAIADLEILKQEKSRIENIVNRQLRSSLCSFYKIKLPEAYRNFIELEIQEDYSMGYPGHAGFRAGTCTPFLFYDLDYEVQTPLVIYSFCITPKSFEDTDNEYAVKQEIIDYLEKVEKVNGLFIPVFSNGLFGDLNEQPFWKSIFKFIWTRDETNKN</sequence>
<evidence type="ECO:0000313" key="2">
    <source>
        <dbReference type="EMBL" id="GAA0724850.1"/>
    </source>
</evidence>
<dbReference type="Proteomes" id="UP001501758">
    <property type="component" value="Unassembled WGS sequence"/>
</dbReference>
<evidence type="ECO:0000313" key="3">
    <source>
        <dbReference type="Proteomes" id="UP001501758"/>
    </source>
</evidence>
<evidence type="ECO:0000259" key="1">
    <source>
        <dbReference type="Pfam" id="PF23019"/>
    </source>
</evidence>
<dbReference type="Pfam" id="PF23019">
    <property type="entry name" value="DUF7033"/>
    <property type="match status" value="1"/>
</dbReference>
<organism evidence="2 3">
    <name type="scientific">Aquimarina litoralis</name>
    <dbReference type="NCBI Taxonomy" id="584605"/>
    <lineage>
        <taxon>Bacteria</taxon>
        <taxon>Pseudomonadati</taxon>
        <taxon>Bacteroidota</taxon>
        <taxon>Flavobacteriia</taxon>
        <taxon>Flavobacteriales</taxon>
        <taxon>Flavobacteriaceae</taxon>
        <taxon>Aquimarina</taxon>
    </lineage>
</organism>
<dbReference type="CDD" id="cd10931">
    <property type="entry name" value="CE4_u7"/>
    <property type="match status" value="1"/>
</dbReference>
<proteinExistence type="predicted"/>